<dbReference type="PANTHER" id="PTHR38457">
    <property type="entry name" value="REGULATOR ABRB-RELATED"/>
    <property type="match status" value="1"/>
</dbReference>
<dbReference type="GO" id="GO:0016020">
    <property type="term" value="C:membrane"/>
    <property type="evidence" value="ECO:0007669"/>
    <property type="project" value="InterPro"/>
</dbReference>
<feature type="transmembrane region" description="Helical" evidence="1">
    <location>
        <begin position="195"/>
        <end position="212"/>
    </location>
</feature>
<dbReference type="OrthoDB" id="5460360at2"/>
<keyword evidence="3" id="KW-1185">Reference proteome</keyword>
<dbReference type="EMBL" id="CP017634">
    <property type="protein sequence ID" value="ATW25007.1"/>
    <property type="molecule type" value="Genomic_DNA"/>
</dbReference>
<sequence>MKIINLNRESKLVRLLVTMMLGVVGGVIFTRIHMPLPWVLGPMVVLIIASKLGHIHLYWSLKERNLGLIIIGYASGSSINKETLYQIMQQLPWMAVMTVTLIAFSAITAVFVSKLTEIDYPSILTGGIPGGLTQMVILAEEMGGLDLTVITFLQVMRLILVVSCVPLIVFSPLYAAEKSAYTTAVAQTASEPWDVLIPKIVLFAAISVLSAISSKRLKFPTPYFVGPILGVAIFNILGFHAPSLSPVLLMIAQFTMGCYLGLLLEPGKLQNKVKVVLLSIINTIIMILFALGLSYILIKVHGIGTVTSFLCLAPGSSDQMSIVASVISANVSIVTGYQMFRVLFVNFAVPPLLKWFYRYHTRKKHADCSFDSAK</sequence>
<keyword evidence="1" id="KW-0812">Transmembrane</keyword>
<dbReference type="Pfam" id="PF05145">
    <property type="entry name" value="AbrB"/>
    <property type="match status" value="1"/>
</dbReference>
<feature type="transmembrane region" description="Helical" evidence="1">
    <location>
        <begin position="276"/>
        <end position="298"/>
    </location>
</feature>
<reference evidence="2 3" key="1">
    <citation type="submission" date="2016-10" db="EMBL/GenBank/DDBJ databases">
        <title>Complete Genome Sequence of Peptococcaceae strain DCMF.</title>
        <authorList>
            <person name="Edwards R.J."/>
            <person name="Holland S.I."/>
            <person name="Deshpande N.P."/>
            <person name="Wong Y.K."/>
            <person name="Ertan H."/>
            <person name="Manefield M."/>
            <person name="Russell T.L."/>
            <person name="Lee M.J."/>
        </authorList>
    </citation>
    <scope>NUCLEOTIDE SEQUENCE [LARGE SCALE GENOMIC DNA]</scope>
    <source>
        <strain evidence="2 3">DCMF</strain>
    </source>
</reference>
<accession>A0A3G1KRE1</accession>
<feature type="transmembrane region" description="Helical" evidence="1">
    <location>
        <begin position="38"/>
        <end position="59"/>
    </location>
</feature>
<dbReference type="InterPro" id="IPR007820">
    <property type="entry name" value="AbrB_fam"/>
</dbReference>
<feature type="transmembrane region" description="Helical" evidence="1">
    <location>
        <begin position="91"/>
        <end position="112"/>
    </location>
</feature>
<feature type="transmembrane region" description="Helical" evidence="1">
    <location>
        <begin position="247"/>
        <end position="264"/>
    </location>
</feature>
<evidence type="ECO:0000256" key="1">
    <source>
        <dbReference type="SAM" id="Phobius"/>
    </source>
</evidence>
<feature type="transmembrane region" description="Helical" evidence="1">
    <location>
        <begin position="118"/>
        <end position="139"/>
    </location>
</feature>
<feature type="transmembrane region" description="Helical" evidence="1">
    <location>
        <begin position="224"/>
        <end position="241"/>
    </location>
</feature>
<gene>
    <name evidence="2" type="ORF">DCMF_09660</name>
</gene>
<dbReference type="AlphaFoldDB" id="A0A3G1KRE1"/>
<feature type="transmembrane region" description="Helical" evidence="1">
    <location>
        <begin position="339"/>
        <end position="357"/>
    </location>
</feature>
<keyword evidence="1" id="KW-0472">Membrane</keyword>
<proteinExistence type="predicted"/>
<dbReference type="NCBIfam" id="TIGR03082">
    <property type="entry name" value="Gneg_AbrB_dup"/>
    <property type="match status" value="2"/>
</dbReference>
<evidence type="ECO:0000313" key="2">
    <source>
        <dbReference type="EMBL" id="ATW25007.1"/>
    </source>
</evidence>
<dbReference type="KEGG" id="fwa:DCMF_09660"/>
<dbReference type="InterPro" id="IPR017516">
    <property type="entry name" value="AbrB_dup"/>
</dbReference>
<dbReference type="GO" id="GO:0010468">
    <property type="term" value="P:regulation of gene expression"/>
    <property type="evidence" value="ECO:0007669"/>
    <property type="project" value="InterPro"/>
</dbReference>
<organism evidence="2 3">
    <name type="scientific">Formimonas warabiya</name>
    <dbReference type="NCBI Taxonomy" id="1761012"/>
    <lineage>
        <taxon>Bacteria</taxon>
        <taxon>Bacillati</taxon>
        <taxon>Bacillota</taxon>
        <taxon>Clostridia</taxon>
        <taxon>Eubacteriales</taxon>
        <taxon>Peptococcaceae</taxon>
        <taxon>Candidatus Formimonas</taxon>
    </lineage>
</organism>
<feature type="transmembrane region" description="Helical" evidence="1">
    <location>
        <begin position="151"/>
        <end position="175"/>
    </location>
</feature>
<protein>
    <recommendedName>
        <fullName evidence="4">AbrB family transcriptional regulator</fullName>
    </recommendedName>
</protein>
<dbReference type="Proteomes" id="UP000323521">
    <property type="component" value="Chromosome"/>
</dbReference>
<dbReference type="PANTHER" id="PTHR38457:SF1">
    <property type="entry name" value="REGULATOR ABRB-RELATED"/>
    <property type="match status" value="1"/>
</dbReference>
<evidence type="ECO:0000313" key="3">
    <source>
        <dbReference type="Proteomes" id="UP000323521"/>
    </source>
</evidence>
<evidence type="ECO:0008006" key="4">
    <source>
        <dbReference type="Google" id="ProtNLM"/>
    </source>
</evidence>
<keyword evidence="1" id="KW-1133">Transmembrane helix</keyword>
<name>A0A3G1KRE1_FORW1</name>
<dbReference type="RefSeq" id="WP_148134246.1">
    <property type="nucleotide sequence ID" value="NZ_CP017634.1"/>
</dbReference>
<feature type="transmembrane region" description="Helical" evidence="1">
    <location>
        <begin position="12"/>
        <end position="32"/>
    </location>
</feature>
<dbReference type="PIRSF" id="PIRSF038991">
    <property type="entry name" value="Protein_AbrB"/>
    <property type="match status" value="1"/>
</dbReference>